<protein>
    <submittedName>
        <fullName evidence="1">Uncharacterized protein</fullName>
    </submittedName>
</protein>
<comment type="caution">
    <text evidence="1">The sequence shown here is derived from an EMBL/GenBank/DDBJ whole genome shotgun (WGS) entry which is preliminary data.</text>
</comment>
<gene>
    <name evidence="1" type="ORF">HMPREF0762_01201</name>
</gene>
<proteinExistence type="predicted"/>
<evidence type="ECO:0000313" key="2">
    <source>
        <dbReference type="Proteomes" id="UP000006001"/>
    </source>
</evidence>
<organism evidence="1 2">
    <name type="scientific">Slackia exigua (strain ATCC 700122 / DSM 15923 / CIP 105133 / JCM 11022 / KCTC 5966 / S-7)</name>
    <dbReference type="NCBI Taxonomy" id="649764"/>
    <lineage>
        <taxon>Bacteria</taxon>
        <taxon>Bacillati</taxon>
        <taxon>Actinomycetota</taxon>
        <taxon>Coriobacteriia</taxon>
        <taxon>Eggerthellales</taxon>
        <taxon>Eggerthellaceae</taxon>
        <taxon>Slackia</taxon>
    </lineage>
</organism>
<dbReference type="HOGENOM" id="CLU_1668234_0_0_11"/>
<dbReference type="Proteomes" id="UP000006001">
    <property type="component" value="Unassembled WGS sequence"/>
</dbReference>
<dbReference type="AlphaFoldDB" id="D0WHG3"/>
<name>D0WHG3_SLAES</name>
<sequence length="158" mass="18106">MKVLDECKLKSSVIIGFHDTDRNCGKAGLLRRLPATFASNDLVNVALFTHENRLKKPILLDGARKFFQLFRFEMDARLIRIGKDFGYRDFHESALKDLLIVYESRLDGMTGRDDRFISIPPLFFGEARFFVAGGALYNTFKGDAIGFRRQRFIGFGIE</sequence>
<accession>D0WHG3</accession>
<evidence type="ECO:0000313" key="1">
    <source>
        <dbReference type="EMBL" id="EEZ61127.1"/>
    </source>
</evidence>
<reference evidence="1" key="1">
    <citation type="submission" date="2009-10" db="EMBL/GenBank/DDBJ databases">
        <authorList>
            <person name="Weinstock G."/>
            <person name="Sodergren E."/>
            <person name="Clifton S."/>
            <person name="Fulton L."/>
            <person name="Fulton B."/>
            <person name="Courtney L."/>
            <person name="Fronick C."/>
            <person name="Harrison M."/>
            <person name="Strong C."/>
            <person name="Farmer C."/>
            <person name="Delahaunty K."/>
            <person name="Markovic C."/>
            <person name="Hall O."/>
            <person name="Minx P."/>
            <person name="Tomlinson C."/>
            <person name="Mitreva M."/>
            <person name="Nelson J."/>
            <person name="Hou S."/>
            <person name="Wollam A."/>
            <person name="Pepin K.H."/>
            <person name="Johnson M."/>
            <person name="Bhonagiri V."/>
            <person name="Nash W.E."/>
            <person name="Warren W."/>
            <person name="Chinwalla A."/>
            <person name="Mardis E.R."/>
            <person name="Wilson R.K."/>
        </authorList>
    </citation>
    <scope>NUCLEOTIDE SEQUENCE [LARGE SCALE GENOMIC DNA]</scope>
    <source>
        <strain evidence="1">ATCC 700122</strain>
    </source>
</reference>
<dbReference type="EMBL" id="ACUX02000007">
    <property type="protein sequence ID" value="EEZ61127.1"/>
    <property type="molecule type" value="Genomic_DNA"/>
</dbReference>
<keyword evidence="2" id="KW-1185">Reference proteome</keyword>